<keyword evidence="2" id="KW-0378">Hydrolase</keyword>
<evidence type="ECO:0000313" key="3">
    <source>
        <dbReference type="Proteomes" id="UP000460221"/>
    </source>
</evidence>
<dbReference type="SUPFAM" id="SSF49899">
    <property type="entry name" value="Concanavalin A-like lectins/glucanases"/>
    <property type="match status" value="1"/>
</dbReference>
<protein>
    <submittedName>
        <fullName evidence="2">Family 16 glycosylhydrolase</fullName>
    </submittedName>
</protein>
<dbReference type="PROSITE" id="PS51762">
    <property type="entry name" value="GH16_2"/>
    <property type="match status" value="1"/>
</dbReference>
<sequence length="255" mass="28532">MLGGVNIEDFDGPDLDPTRWLPHYLPAWSSLESTAATYTVADSCLELRIPPMQGLWAHEVHPPLRVSGVQSGNWSGPVGGTRGQQPWQDGLVVREQQETFRGWMPTFGTLTMRARMQLSPRSMASWWMVGFEEDPQECAEICVWEIFGDAVDPGRSAMVGSGLHRFRDPRIAEDFATTRLAIDVARFHEYQVRWTAQEVVFSVDGTEIRRCPGPPVYPMQSMIAVFDFPDRADGTAATDGELVPILQVDRISHAD</sequence>
<dbReference type="Pfam" id="PF00722">
    <property type="entry name" value="Glyco_hydro_16"/>
    <property type="match status" value="1"/>
</dbReference>
<dbReference type="InterPro" id="IPR013320">
    <property type="entry name" value="ConA-like_dom_sf"/>
</dbReference>
<evidence type="ECO:0000313" key="2">
    <source>
        <dbReference type="EMBL" id="MTD15574.1"/>
    </source>
</evidence>
<gene>
    <name evidence="2" type="ORF">GIS00_16700</name>
</gene>
<dbReference type="GO" id="GO:0004553">
    <property type="term" value="F:hydrolase activity, hydrolyzing O-glycosyl compounds"/>
    <property type="evidence" value="ECO:0007669"/>
    <property type="project" value="InterPro"/>
</dbReference>
<feature type="domain" description="GH16" evidence="1">
    <location>
        <begin position="54"/>
        <end position="249"/>
    </location>
</feature>
<evidence type="ECO:0000259" key="1">
    <source>
        <dbReference type="PROSITE" id="PS51762"/>
    </source>
</evidence>
<dbReference type="Gene3D" id="2.60.120.200">
    <property type="match status" value="1"/>
</dbReference>
<dbReference type="GO" id="GO:0005975">
    <property type="term" value="P:carbohydrate metabolic process"/>
    <property type="evidence" value="ECO:0007669"/>
    <property type="project" value="InterPro"/>
</dbReference>
<keyword evidence="3" id="KW-1185">Reference proteome</keyword>
<dbReference type="AlphaFoldDB" id="A0A7K1FRX7"/>
<dbReference type="CDD" id="cd00413">
    <property type="entry name" value="Glyco_hydrolase_16"/>
    <property type="match status" value="1"/>
</dbReference>
<comment type="caution">
    <text evidence="2">The sequence shown here is derived from an EMBL/GenBank/DDBJ whole genome shotgun (WGS) entry which is preliminary data.</text>
</comment>
<proteinExistence type="predicted"/>
<dbReference type="Proteomes" id="UP000460221">
    <property type="component" value="Unassembled WGS sequence"/>
</dbReference>
<organism evidence="2 3">
    <name type="scientific">Nakamurella alba</name>
    <dbReference type="NCBI Taxonomy" id="2665158"/>
    <lineage>
        <taxon>Bacteria</taxon>
        <taxon>Bacillati</taxon>
        <taxon>Actinomycetota</taxon>
        <taxon>Actinomycetes</taxon>
        <taxon>Nakamurellales</taxon>
        <taxon>Nakamurellaceae</taxon>
        <taxon>Nakamurella</taxon>
    </lineage>
</organism>
<accession>A0A7K1FRX7</accession>
<dbReference type="EMBL" id="WLYK01000006">
    <property type="protein sequence ID" value="MTD15574.1"/>
    <property type="molecule type" value="Genomic_DNA"/>
</dbReference>
<name>A0A7K1FRX7_9ACTN</name>
<reference evidence="2 3" key="1">
    <citation type="submission" date="2019-11" db="EMBL/GenBank/DDBJ databases">
        <authorList>
            <person name="Jiang L.-Q."/>
        </authorList>
    </citation>
    <scope>NUCLEOTIDE SEQUENCE [LARGE SCALE GENOMIC DNA]</scope>
    <source>
        <strain evidence="2 3">YIM 132087</strain>
    </source>
</reference>
<dbReference type="InterPro" id="IPR000757">
    <property type="entry name" value="Beta-glucanase-like"/>
</dbReference>